<protein>
    <submittedName>
        <fullName evidence="1">Transposase</fullName>
    </submittedName>
</protein>
<dbReference type="Proteomes" id="UP000095472">
    <property type="component" value="Chromosome"/>
</dbReference>
<evidence type="ECO:0000313" key="2">
    <source>
        <dbReference type="Proteomes" id="UP000095472"/>
    </source>
</evidence>
<accession>A0ACD5GYH9</accession>
<keyword evidence="2" id="KW-1185">Reference proteome</keyword>
<name>A0ACD5GYH9_9CYAN</name>
<evidence type="ECO:0000313" key="1">
    <source>
        <dbReference type="EMBL" id="XPM65646.1"/>
    </source>
</evidence>
<dbReference type="EMBL" id="CP182909">
    <property type="protein sequence ID" value="XPM65646.1"/>
    <property type="molecule type" value="Genomic_DNA"/>
</dbReference>
<gene>
    <name evidence="1" type="ORF">BH720_008470</name>
</gene>
<sequence length="86" mass="9891">MDNLPAHKLNSIIPMIEKVGASVISLSPYSPDFNPIEMWWSQLKSFLRMFAPTTPERVDKIISVALELINPQHLRNWFAHCCYCTS</sequence>
<organism evidence="1 2">
    <name type="scientific">Desertifilum tharense IPPAS B-1220</name>
    <dbReference type="NCBI Taxonomy" id="1781255"/>
    <lineage>
        <taxon>Bacteria</taxon>
        <taxon>Bacillati</taxon>
        <taxon>Cyanobacteriota</taxon>
        <taxon>Cyanophyceae</taxon>
        <taxon>Desertifilales</taxon>
        <taxon>Desertifilaceae</taxon>
        <taxon>Desertifilum</taxon>
    </lineage>
</organism>
<proteinExistence type="predicted"/>
<reference evidence="1 2" key="1">
    <citation type="journal article" date="2016" name="Genome Announc.">
        <title>Draft Genome Sequence of the Thermotolerant Cyanobacterium Desertifilum sp. IPPAS B-1220.</title>
        <authorList>
            <person name="Mironov K.S."/>
            <person name="Sinetova M.A."/>
            <person name="Bolatkhan K."/>
            <person name="Zayadan B.K."/>
            <person name="Ustinova V.V."/>
            <person name="Kupriyanova E.V."/>
            <person name="Skrypnik A.N."/>
            <person name="Gogoleva N.E."/>
            <person name="Gogolev Y.V."/>
            <person name="Los D.A."/>
        </authorList>
    </citation>
    <scope>NUCLEOTIDE SEQUENCE [LARGE SCALE GENOMIC DNA]</scope>
    <source>
        <strain evidence="1 2">IPPAS B-1220</strain>
    </source>
</reference>